<proteinExistence type="predicted"/>
<dbReference type="OrthoDB" id="787262at2"/>
<keyword evidence="1" id="KW-0732">Signal</keyword>
<dbReference type="EMBL" id="CP003349">
    <property type="protein sequence ID" value="AFD07281.1"/>
    <property type="molecule type" value="Genomic_DNA"/>
</dbReference>
<name>H8KR75_SOLCM</name>
<reference evidence="2" key="1">
    <citation type="submission" date="2012-02" db="EMBL/GenBank/DDBJ databases">
        <title>The complete genome of Solitalea canadensis DSM 3403.</title>
        <authorList>
            <consortium name="US DOE Joint Genome Institute (JGI-PGF)"/>
            <person name="Lucas S."/>
            <person name="Copeland A."/>
            <person name="Lapidus A."/>
            <person name="Glavina del Rio T."/>
            <person name="Dalin E."/>
            <person name="Tice H."/>
            <person name="Bruce D."/>
            <person name="Goodwin L."/>
            <person name="Pitluck S."/>
            <person name="Peters L."/>
            <person name="Ovchinnikova G."/>
            <person name="Lu M."/>
            <person name="Kyrpides N."/>
            <person name="Mavromatis K."/>
            <person name="Ivanova N."/>
            <person name="Brettin T."/>
            <person name="Detter J.C."/>
            <person name="Han C."/>
            <person name="Larimer F."/>
            <person name="Land M."/>
            <person name="Hauser L."/>
            <person name="Markowitz V."/>
            <person name="Cheng J.-F."/>
            <person name="Hugenholtz P."/>
            <person name="Woyke T."/>
            <person name="Wu D."/>
            <person name="Spring S."/>
            <person name="Schroeder M."/>
            <person name="Kopitz M."/>
            <person name="Brambilla E."/>
            <person name="Klenk H.-P."/>
            <person name="Eisen J.A."/>
        </authorList>
    </citation>
    <scope>NUCLEOTIDE SEQUENCE</scope>
    <source>
        <strain evidence="2">DSM 3403</strain>
    </source>
</reference>
<dbReference type="AlphaFoldDB" id="H8KR75"/>
<feature type="chain" id="PRO_5003613803" evidence="1">
    <location>
        <begin position="18"/>
        <end position="286"/>
    </location>
</feature>
<dbReference type="PROSITE" id="PS51257">
    <property type="entry name" value="PROKAR_LIPOPROTEIN"/>
    <property type="match status" value="1"/>
</dbReference>
<dbReference type="HOGENOM" id="CLU_972866_0_0_10"/>
<evidence type="ECO:0000256" key="1">
    <source>
        <dbReference type="SAM" id="SignalP"/>
    </source>
</evidence>
<evidence type="ECO:0000313" key="3">
    <source>
        <dbReference type="Proteomes" id="UP000007590"/>
    </source>
</evidence>
<evidence type="ECO:0000313" key="2">
    <source>
        <dbReference type="EMBL" id="AFD07281.1"/>
    </source>
</evidence>
<dbReference type="RefSeq" id="WP_014680508.1">
    <property type="nucleotide sequence ID" value="NC_017770.1"/>
</dbReference>
<accession>H8KR75</accession>
<sequence>MNFCRLILIALSFIAVACSTKNVEKETDYRRKLNNNWIEIKRSNPSGGLYSTYGERYKADWLMFVDDKGFATIKTPQNYYRNIFVRPDSIIKWEKYKYRIVKLKTDTMVLEFIPNKNDNVNKPHHLMFVTEKVYKKINKTTLEQLQTLSKKDTLFLEKLLDSCKKSPDYYFSAEKMPFAKPLQPYIKIDTLTSNDGRLEFKIIEQGAEVKYDHLYSGKFIVRENGKISNFDVGLMTWGGEEIHPDTYKYIKQFIENKIRFEAGTTLGVKHNSFVYFTFMRTNEIKG</sequence>
<keyword evidence="3" id="KW-1185">Reference proteome</keyword>
<dbReference type="Proteomes" id="UP000007590">
    <property type="component" value="Chromosome"/>
</dbReference>
<dbReference type="KEGG" id="scn:Solca_2238"/>
<feature type="signal peptide" evidence="1">
    <location>
        <begin position="1"/>
        <end position="17"/>
    </location>
</feature>
<gene>
    <name evidence="2" type="ordered locus">Solca_2238</name>
</gene>
<organism evidence="2 3">
    <name type="scientific">Solitalea canadensis (strain ATCC 29591 / DSM 3403 / JCM 21819 / LMG 8368 / NBRC 15130 / NCIMB 12057 / USAM 9D)</name>
    <name type="common">Flexibacter canadensis</name>
    <dbReference type="NCBI Taxonomy" id="929556"/>
    <lineage>
        <taxon>Bacteria</taxon>
        <taxon>Pseudomonadati</taxon>
        <taxon>Bacteroidota</taxon>
        <taxon>Sphingobacteriia</taxon>
        <taxon>Sphingobacteriales</taxon>
        <taxon>Sphingobacteriaceae</taxon>
        <taxon>Solitalea</taxon>
    </lineage>
</organism>
<protein>
    <submittedName>
        <fullName evidence="2">Uncharacterized protein</fullName>
    </submittedName>
</protein>